<evidence type="ECO:0000313" key="8">
    <source>
        <dbReference type="EMBL" id="KAK2560898.1"/>
    </source>
</evidence>
<dbReference type="Proteomes" id="UP001249851">
    <property type="component" value="Unassembled WGS sequence"/>
</dbReference>
<comment type="subcellular location">
    <subcellularLocation>
        <location evidence="1">Membrane</location>
        <topology evidence="1">Multi-pass membrane protein</topology>
    </subcellularLocation>
</comment>
<dbReference type="InterPro" id="IPR027359">
    <property type="entry name" value="Volt_channel_dom_sf"/>
</dbReference>
<evidence type="ECO:0000256" key="6">
    <source>
        <dbReference type="SAM" id="Phobius"/>
    </source>
</evidence>
<evidence type="ECO:0000256" key="4">
    <source>
        <dbReference type="ARBA" id="ARBA00022989"/>
    </source>
</evidence>
<accession>A0AAD9V4G1</accession>
<keyword evidence="4 6" id="KW-1133">Transmembrane helix</keyword>
<protein>
    <submittedName>
        <fullName evidence="8">Two pore channel protein 1</fullName>
    </submittedName>
</protein>
<feature type="transmembrane region" description="Helical" evidence="6">
    <location>
        <begin position="216"/>
        <end position="234"/>
    </location>
</feature>
<dbReference type="PROSITE" id="PS50222">
    <property type="entry name" value="EF_HAND_2"/>
    <property type="match status" value="1"/>
</dbReference>
<name>A0AAD9V4G1_ACRCE</name>
<reference evidence="8" key="2">
    <citation type="journal article" date="2023" name="Science">
        <title>Genomic signatures of disease resistance in endangered staghorn corals.</title>
        <authorList>
            <person name="Vollmer S.V."/>
            <person name="Selwyn J.D."/>
            <person name="Despard B.A."/>
            <person name="Roesel C.L."/>
        </authorList>
    </citation>
    <scope>NUCLEOTIDE SEQUENCE</scope>
    <source>
        <strain evidence="8">K2</strain>
    </source>
</reference>
<keyword evidence="2 6" id="KW-0812">Transmembrane</keyword>
<proteinExistence type="predicted"/>
<feature type="transmembrane region" description="Helical" evidence="6">
    <location>
        <begin position="116"/>
        <end position="141"/>
    </location>
</feature>
<dbReference type="Gene3D" id="1.10.287.70">
    <property type="match status" value="1"/>
</dbReference>
<keyword evidence="9" id="KW-1185">Reference proteome</keyword>
<evidence type="ECO:0000256" key="1">
    <source>
        <dbReference type="ARBA" id="ARBA00004141"/>
    </source>
</evidence>
<dbReference type="SUPFAM" id="SSF81324">
    <property type="entry name" value="Voltage-gated potassium channels"/>
    <property type="match status" value="2"/>
</dbReference>
<feature type="transmembrane region" description="Helical" evidence="6">
    <location>
        <begin position="153"/>
        <end position="172"/>
    </location>
</feature>
<feature type="transmembrane region" description="Helical" evidence="6">
    <location>
        <begin position="86"/>
        <end position="104"/>
    </location>
</feature>
<dbReference type="InterPro" id="IPR018247">
    <property type="entry name" value="EF_Hand_1_Ca_BS"/>
</dbReference>
<organism evidence="8 9">
    <name type="scientific">Acropora cervicornis</name>
    <name type="common">Staghorn coral</name>
    <dbReference type="NCBI Taxonomy" id="6130"/>
    <lineage>
        <taxon>Eukaryota</taxon>
        <taxon>Metazoa</taxon>
        <taxon>Cnidaria</taxon>
        <taxon>Anthozoa</taxon>
        <taxon>Hexacorallia</taxon>
        <taxon>Scleractinia</taxon>
        <taxon>Astrocoeniina</taxon>
        <taxon>Acroporidae</taxon>
        <taxon>Acropora</taxon>
    </lineage>
</organism>
<feature type="domain" description="EF-hand" evidence="7">
    <location>
        <begin position="337"/>
        <end position="372"/>
    </location>
</feature>
<evidence type="ECO:0000313" key="9">
    <source>
        <dbReference type="Proteomes" id="UP001249851"/>
    </source>
</evidence>
<feature type="transmembrane region" description="Helical" evidence="6">
    <location>
        <begin position="399"/>
        <end position="425"/>
    </location>
</feature>
<dbReference type="AlphaFoldDB" id="A0AAD9V4G1"/>
<dbReference type="EMBL" id="JARQWQ010000034">
    <property type="protein sequence ID" value="KAK2560898.1"/>
    <property type="molecule type" value="Genomic_DNA"/>
</dbReference>
<evidence type="ECO:0000256" key="5">
    <source>
        <dbReference type="ARBA" id="ARBA00023136"/>
    </source>
</evidence>
<feature type="transmembrane region" description="Helical" evidence="6">
    <location>
        <begin position="458"/>
        <end position="476"/>
    </location>
</feature>
<dbReference type="GO" id="GO:0005509">
    <property type="term" value="F:calcium ion binding"/>
    <property type="evidence" value="ECO:0007669"/>
    <property type="project" value="InterPro"/>
</dbReference>
<dbReference type="Gene3D" id="1.20.120.350">
    <property type="entry name" value="Voltage-gated potassium channels. Chain C"/>
    <property type="match status" value="1"/>
</dbReference>
<sequence length="484" mass="56742">MAAKGEDEVSRQVKAQHRSVGFFSETELVQIDPGNESHGQNEDSELNETGLLLAGILVNEARLGRNGYFEIAPKELRLYKSYNKPVFRVLVYFCSWIILCLTLFETPAVPGLSLPYWATMLVEYFCLFVFTFRLFHVWCFAAGVKFWSDKKNVFFLSMVVLTFLDMIMYIIFKECELPVVTVRWTRVFRPLFLTNISEGRQLRRAFRNIRKTLPDIANVLVLLLLLIGLFSLLGTKLFGKRKLKDIHGNSYFTNYWDVYFRLYVLTTTANNPDVMMPAYDNNPWSSLFFVIFIIVCMYIFISIFLAVVYKNYRKHLKKWVVTEKRWQTLMEEVCPKWSTARVALLWQVLDSNNDGKIGKKDFLMVADVLNVKVIEVKDQVNLFEKFVPRIYNARLSAKIRVFVCHTYFVYFFDLVIFVNAIFIAVEQNDGEIFFLAIFNLEIILKIYTYGFKRFFSHFWNIFDFLVIVSATLALIIESSYESCK</sequence>
<dbReference type="InterPro" id="IPR002048">
    <property type="entry name" value="EF_hand_dom"/>
</dbReference>
<dbReference type="GO" id="GO:0005216">
    <property type="term" value="F:monoatomic ion channel activity"/>
    <property type="evidence" value="ECO:0007669"/>
    <property type="project" value="InterPro"/>
</dbReference>
<dbReference type="PANTHER" id="PTHR46726:SF1">
    <property type="entry name" value="TWO-PORE CALCIUM CHANNEL 3"/>
    <property type="match status" value="1"/>
</dbReference>
<dbReference type="PROSITE" id="PS00018">
    <property type="entry name" value="EF_HAND_1"/>
    <property type="match status" value="1"/>
</dbReference>
<feature type="transmembrane region" description="Helical" evidence="6">
    <location>
        <begin position="284"/>
        <end position="309"/>
    </location>
</feature>
<dbReference type="Pfam" id="PF00520">
    <property type="entry name" value="Ion_trans"/>
    <property type="match status" value="2"/>
</dbReference>
<comment type="caution">
    <text evidence="8">The sequence shown here is derived from an EMBL/GenBank/DDBJ whole genome shotgun (WGS) entry which is preliminary data.</text>
</comment>
<dbReference type="GO" id="GO:0016020">
    <property type="term" value="C:membrane"/>
    <property type="evidence" value="ECO:0007669"/>
    <property type="project" value="UniProtKB-SubCell"/>
</dbReference>
<evidence type="ECO:0000256" key="2">
    <source>
        <dbReference type="ARBA" id="ARBA00022692"/>
    </source>
</evidence>
<reference evidence="8" key="1">
    <citation type="journal article" date="2023" name="G3 (Bethesda)">
        <title>Whole genome assembly and annotation of the endangered Caribbean coral Acropora cervicornis.</title>
        <authorList>
            <person name="Selwyn J.D."/>
            <person name="Vollmer S.V."/>
        </authorList>
    </citation>
    <scope>NUCLEOTIDE SEQUENCE</scope>
    <source>
        <strain evidence="8">K2</strain>
    </source>
</reference>
<gene>
    <name evidence="8" type="ORF">P5673_016006</name>
</gene>
<dbReference type="InterPro" id="IPR011992">
    <property type="entry name" value="EF-hand-dom_pair"/>
</dbReference>
<evidence type="ECO:0000259" key="7">
    <source>
        <dbReference type="PROSITE" id="PS50222"/>
    </source>
</evidence>
<keyword evidence="5 6" id="KW-0472">Membrane</keyword>
<dbReference type="SUPFAM" id="SSF47473">
    <property type="entry name" value="EF-hand"/>
    <property type="match status" value="1"/>
</dbReference>
<feature type="transmembrane region" description="Helical" evidence="6">
    <location>
        <begin position="431"/>
        <end position="451"/>
    </location>
</feature>
<dbReference type="PANTHER" id="PTHR46726">
    <property type="entry name" value="TWO PORE CHANNEL 3"/>
    <property type="match status" value="1"/>
</dbReference>
<evidence type="ECO:0000256" key="3">
    <source>
        <dbReference type="ARBA" id="ARBA00022837"/>
    </source>
</evidence>
<keyword evidence="3" id="KW-0106">Calcium</keyword>
<dbReference type="InterPro" id="IPR005821">
    <property type="entry name" value="Ion_trans_dom"/>
</dbReference>